<evidence type="ECO:0000256" key="6">
    <source>
        <dbReference type="ARBA" id="ARBA00044735"/>
    </source>
</evidence>
<evidence type="ECO:0000256" key="1">
    <source>
        <dbReference type="ARBA" id="ARBA00004173"/>
    </source>
</evidence>
<dbReference type="Proteomes" id="UP000054279">
    <property type="component" value="Unassembled WGS sequence"/>
</dbReference>
<evidence type="ECO:0000256" key="5">
    <source>
        <dbReference type="ARBA" id="ARBA00026235"/>
    </source>
</evidence>
<dbReference type="PANTHER" id="PTHR13675">
    <property type="entry name" value="LYR MOTIF-CONTAINING PROTEIN 2"/>
    <property type="match status" value="1"/>
</dbReference>
<keyword evidence="3" id="KW-0809">Transit peptide</keyword>
<protein>
    <recommendedName>
        <fullName evidence="5">LYR motif-containing protein 2</fullName>
    </recommendedName>
</protein>
<reference evidence="8 9" key="1">
    <citation type="submission" date="2014-06" db="EMBL/GenBank/DDBJ databases">
        <title>Evolutionary Origins and Diversification of the Mycorrhizal Mutualists.</title>
        <authorList>
            <consortium name="DOE Joint Genome Institute"/>
            <consortium name="Mycorrhizal Genomics Consortium"/>
            <person name="Kohler A."/>
            <person name="Kuo A."/>
            <person name="Nagy L.G."/>
            <person name="Floudas D."/>
            <person name="Copeland A."/>
            <person name="Barry K.W."/>
            <person name="Cichocki N."/>
            <person name="Veneault-Fourrey C."/>
            <person name="LaButti K."/>
            <person name="Lindquist E.A."/>
            <person name="Lipzen A."/>
            <person name="Lundell T."/>
            <person name="Morin E."/>
            <person name="Murat C."/>
            <person name="Riley R."/>
            <person name="Ohm R."/>
            <person name="Sun H."/>
            <person name="Tunlid A."/>
            <person name="Henrissat B."/>
            <person name="Grigoriev I.V."/>
            <person name="Hibbett D.S."/>
            <person name="Martin F."/>
        </authorList>
    </citation>
    <scope>NUCLEOTIDE SEQUENCE [LARGE SCALE GENOMIC DNA]</scope>
    <source>
        <strain evidence="8 9">SS14</strain>
    </source>
</reference>
<comment type="function">
    <text evidence="6">Involved in efficient integration of the N-module into mitochondrial respiratory chain complex I.</text>
</comment>
<keyword evidence="9" id="KW-1185">Reference proteome</keyword>
<comment type="subcellular location">
    <subcellularLocation>
        <location evidence="1">Mitochondrion</location>
    </subcellularLocation>
</comment>
<evidence type="ECO:0000313" key="8">
    <source>
        <dbReference type="EMBL" id="KIJ45163.1"/>
    </source>
</evidence>
<evidence type="ECO:0000256" key="3">
    <source>
        <dbReference type="ARBA" id="ARBA00022946"/>
    </source>
</evidence>
<dbReference type="Pfam" id="PF05347">
    <property type="entry name" value="Complex1_LYR"/>
    <property type="match status" value="1"/>
</dbReference>
<dbReference type="InterPro" id="IPR045293">
    <property type="entry name" value="Complex1_LYR_LYRM2"/>
</dbReference>
<organism evidence="8 9">
    <name type="scientific">Sphaerobolus stellatus (strain SS14)</name>
    <dbReference type="NCBI Taxonomy" id="990650"/>
    <lineage>
        <taxon>Eukaryota</taxon>
        <taxon>Fungi</taxon>
        <taxon>Dikarya</taxon>
        <taxon>Basidiomycota</taxon>
        <taxon>Agaricomycotina</taxon>
        <taxon>Agaricomycetes</taxon>
        <taxon>Phallomycetidae</taxon>
        <taxon>Geastrales</taxon>
        <taxon>Sphaerobolaceae</taxon>
        <taxon>Sphaerobolus</taxon>
    </lineage>
</organism>
<dbReference type="AlphaFoldDB" id="A0A0C9UQE0"/>
<gene>
    <name evidence="8" type="ORF">M422DRAFT_167345</name>
</gene>
<feature type="domain" description="Complex 1 LYR protein" evidence="7">
    <location>
        <begin position="12"/>
        <end position="69"/>
    </location>
</feature>
<dbReference type="PANTHER" id="PTHR13675:SF0">
    <property type="entry name" value="LYR MOTIF-CONTAINING PROTEIN 2"/>
    <property type="match status" value="1"/>
</dbReference>
<name>A0A0C9UQE0_SPHS4</name>
<keyword evidence="4" id="KW-0496">Mitochondrion</keyword>
<evidence type="ECO:0000256" key="2">
    <source>
        <dbReference type="ARBA" id="ARBA00009508"/>
    </source>
</evidence>
<dbReference type="InterPro" id="IPR008011">
    <property type="entry name" value="Complex1_LYR_dom"/>
</dbReference>
<dbReference type="HOGENOM" id="CLU_151409_2_2_1"/>
<accession>A0A0C9UQE0</accession>
<dbReference type="OrthoDB" id="74240at2759"/>
<comment type="similarity">
    <text evidence="2">Belongs to the complex I LYR family.</text>
</comment>
<evidence type="ECO:0000259" key="7">
    <source>
        <dbReference type="Pfam" id="PF05347"/>
    </source>
</evidence>
<proteinExistence type="inferred from homology"/>
<dbReference type="GO" id="GO:0005739">
    <property type="term" value="C:mitochondrion"/>
    <property type="evidence" value="ECO:0007669"/>
    <property type="project" value="UniProtKB-SubCell"/>
</dbReference>
<evidence type="ECO:0000256" key="4">
    <source>
        <dbReference type="ARBA" id="ARBA00023128"/>
    </source>
</evidence>
<dbReference type="CDD" id="cd20262">
    <property type="entry name" value="Complex1_LYR_LYRM2"/>
    <property type="match status" value="1"/>
</dbReference>
<evidence type="ECO:0000313" key="9">
    <source>
        <dbReference type="Proteomes" id="UP000054279"/>
    </source>
</evidence>
<dbReference type="EMBL" id="KN837113">
    <property type="protein sequence ID" value="KIJ45163.1"/>
    <property type="molecule type" value="Genomic_DNA"/>
</dbReference>
<sequence length="84" mass="9596">MLTLQHFVLRTKALNMYRAAIRTSKGIPDPTARRETIAWIRTEFEQAGQLEDIDAIKSRLSSLRRDLKEILPSFGLTSSKSDHP</sequence>